<dbReference type="AlphaFoldDB" id="A0A1I7M5C3"/>
<accession>A0A1I7M5C3</accession>
<keyword evidence="8" id="KW-1185">Reference proteome</keyword>
<dbReference type="GO" id="GO:0004386">
    <property type="term" value="F:helicase activity"/>
    <property type="evidence" value="ECO:0007669"/>
    <property type="project" value="UniProtKB-KW"/>
</dbReference>
<dbReference type="PROSITE" id="PS51192">
    <property type="entry name" value="HELICASE_ATP_BIND_1"/>
    <property type="match status" value="1"/>
</dbReference>
<evidence type="ECO:0000256" key="2">
    <source>
        <dbReference type="ARBA" id="ARBA00022801"/>
    </source>
</evidence>
<reference evidence="8" key="1">
    <citation type="submission" date="2016-10" db="EMBL/GenBank/DDBJ databases">
        <authorList>
            <person name="Varghese N."/>
            <person name="Submissions S."/>
        </authorList>
    </citation>
    <scope>NUCLEOTIDE SEQUENCE [LARGE SCALE GENOMIC DNA]</scope>
    <source>
        <strain evidence="8">CGMCC 1.11014</strain>
    </source>
</reference>
<dbReference type="STRING" id="1035707.SAMN05216552_10607"/>
<dbReference type="InterPro" id="IPR027417">
    <property type="entry name" value="P-loop_NTPase"/>
</dbReference>
<dbReference type="GO" id="GO:0016787">
    <property type="term" value="F:hydrolase activity"/>
    <property type="evidence" value="ECO:0007669"/>
    <property type="project" value="UniProtKB-KW"/>
</dbReference>
<feature type="domain" description="Helicase ATP-binding" evidence="5">
    <location>
        <begin position="256"/>
        <end position="441"/>
    </location>
</feature>
<evidence type="ECO:0000259" key="5">
    <source>
        <dbReference type="PROSITE" id="PS51192"/>
    </source>
</evidence>
<dbReference type="RefSeq" id="WP_177307783.1">
    <property type="nucleotide sequence ID" value="NZ_FPBO01000060.1"/>
</dbReference>
<evidence type="ECO:0000313" key="7">
    <source>
        <dbReference type="EMBL" id="SFV17141.1"/>
    </source>
</evidence>
<dbReference type="InterPro" id="IPR050474">
    <property type="entry name" value="Hel308_SKI2-like"/>
</dbReference>
<evidence type="ECO:0000313" key="8">
    <source>
        <dbReference type="Proteomes" id="UP000199391"/>
    </source>
</evidence>
<evidence type="ECO:0000256" key="1">
    <source>
        <dbReference type="ARBA" id="ARBA00022741"/>
    </source>
</evidence>
<dbReference type="SMART" id="SM00490">
    <property type="entry name" value="HELICc"/>
    <property type="match status" value="1"/>
</dbReference>
<keyword evidence="2" id="KW-0378">Hydrolase</keyword>
<dbReference type="GO" id="GO:0005524">
    <property type="term" value="F:ATP binding"/>
    <property type="evidence" value="ECO:0007669"/>
    <property type="project" value="UniProtKB-KW"/>
</dbReference>
<feature type="domain" description="Helicase C-terminal" evidence="6">
    <location>
        <begin position="513"/>
        <end position="710"/>
    </location>
</feature>
<dbReference type="PANTHER" id="PTHR47961">
    <property type="entry name" value="DNA POLYMERASE THETA, PUTATIVE (AFU_ORTHOLOGUE AFUA_1G05260)-RELATED"/>
    <property type="match status" value="1"/>
</dbReference>
<evidence type="ECO:0000259" key="6">
    <source>
        <dbReference type="PROSITE" id="PS51194"/>
    </source>
</evidence>
<name>A0A1I7M5C3_9BURK</name>
<proteinExistence type="predicted"/>
<dbReference type="SUPFAM" id="SSF52540">
    <property type="entry name" value="P-loop containing nucleoside triphosphate hydrolases"/>
    <property type="match status" value="1"/>
</dbReference>
<dbReference type="InterPro" id="IPR014001">
    <property type="entry name" value="Helicase_ATP-bd"/>
</dbReference>
<dbReference type="PANTHER" id="PTHR47961:SF6">
    <property type="entry name" value="DNA-DIRECTED DNA POLYMERASE"/>
    <property type="match status" value="1"/>
</dbReference>
<dbReference type="Pfam" id="PF00270">
    <property type="entry name" value="DEAD"/>
    <property type="match status" value="1"/>
</dbReference>
<dbReference type="Proteomes" id="UP000199391">
    <property type="component" value="Unassembled WGS sequence"/>
</dbReference>
<evidence type="ECO:0000256" key="3">
    <source>
        <dbReference type="ARBA" id="ARBA00022806"/>
    </source>
</evidence>
<dbReference type="SMART" id="SM00487">
    <property type="entry name" value="DEXDc"/>
    <property type="match status" value="1"/>
</dbReference>
<dbReference type="EMBL" id="FPBO01000060">
    <property type="protein sequence ID" value="SFV17141.1"/>
    <property type="molecule type" value="Genomic_DNA"/>
</dbReference>
<keyword evidence="4" id="KW-0067">ATP-binding</keyword>
<keyword evidence="3 7" id="KW-0347">Helicase</keyword>
<dbReference type="PROSITE" id="PS51194">
    <property type="entry name" value="HELICASE_CTER"/>
    <property type="match status" value="1"/>
</dbReference>
<gene>
    <name evidence="7" type="ORF">SAMN05216552_10607</name>
</gene>
<keyword evidence="1" id="KW-0547">Nucleotide-binding</keyword>
<dbReference type="InterPro" id="IPR001650">
    <property type="entry name" value="Helicase_C-like"/>
</dbReference>
<dbReference type="GO" id="GO:0003676">
    <property type="term" value="F:nucleic acid binding"/>
    <property type="evidence" value="ECO:0007669"/>
    <property type="project" value="InterPro"/>
</dbReference>
<protein>
    <submittedName>
        <fullName evidence="7">Replicative superfamily II helicase</fullName>
    </submittedName>
</protein>
<dbReference type="Gene3D" id="3.40.50.300">
    <property type="entry name" value="P-loop containing nucleotide triphosphate hydrolases"/>
    <property type="match status" value="2"/>
</dbReference>
<sequence length="1040" mass="116879">MKLEYNSKRVLALTKSKAKQYEFKLEEQHHTNLEGNPHNLLILSVGILGELASMERRRPIFGGDVEDEYANLKTQLVLIAQYFDALDQVALNEEKSVYLRLVGAASYYLADMPGSASVLSKDLTHIRYGLTPNNIEGPLIWMLRASSALDRGMSYSDVDKVNQVIFFFAKFLAGNATIDEIQLACTAAETYVYEYGDDRELFFIDILIAVTKRRIANSSRICLPQFTDIPIEQWLPVLSQPSFIREFWPAQKLLGEKGILRGTSAVVQMPTSAGKTKSTEILIRSSFLSGRARLAVIIAPFRALCREISDAFKTAFRGENVSVNELADTPQVDDRDLEFIKFLMGDKFRDPKTRKTIMVSTPEKMVYLLRHNPELAGRIGLLIFDEGHQFDTGLRGVTYELLVGTLRSAVANDTQIVLISAVLGNANSIGEWLYGERGVEIQGAHCLPTMRSVAFASWEGEHGQLNYVDDESVAERDFVVPKIISQINVGRNKGEKVDRFFPNRKDPPTVPAYLGLRFSQLGAVAIFCGTKTSVNAICDRIIEYYERGLALEAPLTQSNSNEISKLASLSRLHFGSEDTVTRAIDFGVLPHSKAIPNGLRVSIEWAMSNGSARLVVCTSTLSQGVNLPIKYLIVTSIWQAGEEIKRRDFHNLMGRAGRSGYHTEGSVIFSDLELFEKRYDRKGKWKWQQTLKLLDMSEADECVSSLKDLVGPGRSIEWNWDVLEFIRDPDGYRNYVIENLEEKPAALKAMLGQMQEVEAIVQKIESFMLSVLKDNPNFRDVNYFSQLATETLAYHLASEVEKTLLEKSFYAIALHVLSVDVGKVAYYGKALLGIRQLKIIEAWAEEKHFELTLCAKPGEALQVCWPLLTQLAVSDIIFKLKPEESLLPAAIGWIDGLSYESLLGKFTAQKSYIVTPKSTRVVKMSHVVDFTDGALAYDAMLIIGALADIVENTFDNDDLTKVLRTLQQCLKIGLSKDFERWLFSEGFVDRELCKAIRKAYEAVGTKTEVFDYKILRDNPAVLEEVLEGFPDYFSNINFRS</sequence>
<organism evidence="7 8">
    <name type="scientific">Pseudoduganella namucuonensis</name>
    <dbReference type="NCBI Taxonomy" id="1035707"/>
    <lineage>
        <taxon>Bacteria</taxon>
        <taxon>Pseudomonadati</taxon>
        <taxon>Pseudomonadota</taxon>
        <taxon>Betaproteobacteria</taxon>
        <taxon>Burkholderiales</taxon>
        <taxon>Oxalobacteraceae</taxon>
        <taxon>Telluria group</taxon>
        <taxon>Pseudoduganella</taxon>
    </lineage>
</organism>
<dbReference type="InterPro" id="IPR011545">
    <property type="entry name" value="DEAD/DEAH_box_helicase_dom"/>
</dbReference>
<evidence type="ECO:0000256" key="4">
    <source>
        <dbReference type="ARBA" id="ARBA00022840"/>
    </source>
</evidence>